<evidence type="ECO:0000313" key="2">
    <source>
        <dbReference type="Proteomes" id="UP001193389"/>
    </source>
</evidence>
<accession>A0A5K7SAC7</accession>
<dbReference type="Gene3D" id="3.40.30.10">
    <property type="entry name" value="Glutaredoxin"/>
    <property type="match status" value="1"/>
</dbReference>
<evidence type="ECO:0000313" key="1">
    <source>
        <dbReference type="EMBL" id="BBE18244.1"/>
    </source>
</evidence>
<dbReference type="KEGG" id="anf:AQPE_2406"/>
<dbReference type="SUPFAM" id="SSF52833">
    <property type="entry name" value="Thioredoxin-like"/>
    <property type="match status" value="1"/>
</dbReference>
<reference evidence="1" key="1">
    <citation type="journal article" date="2020" name="Int. J. Syst. Evol. Microbiol.">
        <title>Aquipluma nitroreducens gen. nov. sp. nov., a novel facultatively anaerobic bacterium isolated from a freshwater lake.</title>
        <authorList>
            <person name="Watanabe M."/>
            <person name="Kojima H."/>
            <person name="Fukui M."/>
        </authorList>
    </citation>
    <scope>NUCLEOTIDE SEQUENCE</scope>
    <source>
        <strain evidence="1">MeG22</strain>
    </source>
</reference>
<dbReference type="AlphaFoldDB" id="A0A5K7SAC7"/>
<evidence type="ECO:0008006" key="3">
    <source>
        <dbReference type="Google" id="ProtNLM"/>
    </source>
</evidence>
<dbReference type="Proteomes" id="UP001193389">
    <property type="component" value="Chromosome"/>
</dbReference>
<dbReference type="EMBL" id="AP018694">
    <property type="protein sequence ID" value="BBE18244.1"/>
    <property type="molecule type" value="Genomic_DNA"/>
</dbReference>
<organism evidence="1 2">
    <name type="scientific">Aquipluma nitroreducens</name>
    <dbReference type="NCBI Taxonomy" id="2010828"/>
    <lineage>
        <taxon>Bacteria</taxon>
        <taxon>Pseudomonadati</taxon>
        <taxon>Bacteroidota</taxon>
        <taxon>Bacteroidia</taxon>
        <taxon>Marinilabiliales</taxon>
        <taxon>Prolixibacteraceae</taxon>
        <taxon>Aquipluma</taxon>
    </lineage>
</organism>
<keyword evidence="2" id="KW-1185">Reference proteome</keyword>
<proteinExistence type="predicted"/>
<protein>
    <recommendedName>
        <fullName evidence="3">Thioredoxin</fullName>
    </recommendedName>
</protein>
<gene>
    <name evidence="1" type="ORF">AQPE_2406</name>
</gene>
<dbReference type="InterPro" id="IPR036249">
    <property type="entry name" value="Thioredoxin-like_sf"/>
</dbReference>
<sequence>MQNVFSYADFSQKMEGHDRVALLIHNPENEFSRCAFRSITEALHLSQTISVFIADVSQVRDIHSVYRIENEPSLLLFVKGELVNVVEGCHESDYFKAMMDHGLSGKN</sequence>
<name>A0A5K7SAC7_9BACT</name>
<dbReference type="RefSeq" id="WP_318351169.1">
    <property type="nucleotide sequence ID" value="NZ_AP018694.1"/>
</dbReference>